<name>B4G6X2_DROPE</name>
<proteinExistence type="predicted"/>
<sequence>MPMETENVALGKQRSRNGRKSGRSCSRRADRRQWRTARTARTPTRSPADQPGTKSRHEAFIVCRSNSSHCNSPECPAGHRVFGHSTMSKMHTAKILEIQRTKLRKRAIHRRGATAFECPTWSSSLRC</sequence>
<keyword evidence="3" id="KW-1185">Reference proteome</keyword>
<feature type="compositionally biased region" description="Low complexity" evidence="1">
    <location>
        <begin position="36"/>
        <end position="49"/>
    </location>
</feature>
<accession>B4G6X2</accession>
<feature type="region of interest" description="Disordered" evidence="1">
    <location>
        <begin position="1"/>
        <end position="57"/>
    </location>
</feature>
<dbReference type="OMA" id="MPMETEN"/>
<evidence type="ECO:0000313" key="2">
    <source>
        <dbReference type="EMBL" id="EDW28291.1"/>
    </source>
</evidence>
<dbReference type="PhylomeDB" id="B4G6X2"/>
<organism evidence="3">
    <name type="scientific">Drosophila persimilis</name>
    <name type="common">Fruit fly</name>
    <dbReference type="NCBI Taxonomy" id="7234"/>
    <lineage>
        <taxon>Eukaryota</taxon>
        <taxon>Metazoa</taxon>
        <taxon>Ecdysozoa</taxon>
        <taxon>Arthropoda</taxon>
        <taxon>Hexapoda</taxon>
        <taxon>Insecta</taxon>
        <taxon>Pterygota</taxon>
        <taxon>Neoptera</taxon>
        <taxon>Endopterygota</taxon>
        <taxon>Diptera</taxon>
        <taxon>Brachycera</taxon>
        <taxon>Muscomorpha</taxon>
        <taxon>Ephydroidea</taxon>
        <taxon>Drosophilidae</taxon>
        <taxon>Drosophila</taxon>
        <taxon>Sophophora</taxon>
    </lineage>
</organism>
<gene>
    <name evidence="2" type="primary">Dper\GL20543</name>
    <name evidence="2" type="ORF">Dper_GL20543</name>
</gene>
<dbReference type="Proteomes" id="UP000008744">
    <property type="component" value="Unassembled WGS sequence"/>
</dbReference>
<protein>
    <submittedName>
        <fullName evidence="2">GL20543</fullName>
    </submittedName>
</protein>
<feature type="compositionally biased region" description="Basic residues" evidence="1">
    <location>
        <begin position="13"/>
        <end position="26"/>
    </location>
</feature>
<evidence type="ECO:0000313" key="3">
    <source>
        <dbReference type="Proteomes" id="UP000008744"/>
    </source>
</evidence>
<dbReference type="AlphaFoldDB" id="B4G6X2"/>
<reference evidence="2 3" key="1">
    <citation type="journal article" date="2007" name="Nature">
        <title>Evolution of genes and genomes on the Drosophila phylogeny.</title>
        <authorList>
            <consortium name="Drosophila 12 Genomes Consortium"/>
            <person name="Clark A.G."/>
            <person name="Eisen M.B."/>
            <person name="Smith D.R."/>
            <person name="Bergman C.M."/>
            <person name="Oliver B."/>
            <person name="Markow T.A."/>
            <person name="Kaufman T.C."/>
            <person name="Kellis M."/>
            <person name="Gelbart W."/>
            <person name="Iyer V.N."/>
            <person name="Pollard D.A."/>
            <person name="Sackton T.B."/>
            <person name="Larracuente A.M."/>
            <person name="Singh N.D."/>
            <person name="Abad J.P."/>
            <person name="Abt D.N."/>
            <person name="Adryan B."/>
            <person name="Aguade M."/>
            <person name="Akashi H."/>
            <person name="Anderson W.W."/>
            <person name="Aquadro C.F."/>
            <person name="Ardell D.H."/>
            <person name="Arguello R."/>
            <person name="Artieri C.G."/>
            <person name="Barbash D.A."/>
            <person name="Barker D."/>
            <person name="Barsanti P."/>
            <person name="Batterham P."/>
            <person name="Batzoglou S."/>
            <person name="Begun D."/>
            <person name="Bhutkar A."/>
            <person name="Blanco E."/>
            <person name="Bosak S.A."/>
            <person name="Bradley R.K."/>
            <person name="Brand A.D."/>
            <person name="Brent M.R."/>
            <person name="Brooks A.N."/>
            <person name="Brown R.H."/>
            <person name="Butlin R.K."/>
            <person name="Caggese C."/>
            <person name="Calvi B.R."/>
            <person name="Bernardo de Carvalho A."/>
            <person name="Caspi A."/>
            <person name="Castrezana S."/>
            <person name="Celniker S.E."/>
            <person name="Chang J.L."/>
            <person name="Chapple C."/>
            <person name="Chatterji S."/>
            <person name="Chinwalla A."/>
            <person name="Civetta A."/>
            <person name="Clifton S.W."/>
            <person name="Comeron J.M."/>
            <person name="Costello J.C."/>
            <person name="Coyne J.A."/>
            <person name="Daub J."/>
            <person name="David R.G."/>
            <person name="Delcher A.L."/>
            <person name="Delehaunty K."/>
            <person name="Do C.B."/>
            <person name="Ebling H."/>
            <person name="Edwards K."/>
            <person name="Eickbush T."/>
            <person name="Evans J.D."/>
            <person name="Filipski A."/>
            <person name="Findeiss S."/>
            <person name="Freyhult E."/>
            <person name="Fulton L."/>
            <person name="Fulton R."/>
            <person name="Garcia A.C."/>
            <person name="Gardiner A."/>
            <person name="Garfield D.A."/>
            <person name="Garvin B.E."/>
            <person name="Gibson G."/>
            <person name="Gilbert D."/>
            <person name="Gnerre S."/>
            <person name="Godfrey J."/>
            <person name="Good R."/>
            <person name="Gotea V."/>
            <person name="Gravely B."/>
            <person name="Greenberg A.J."/>
            <person name="Griffiths-Jones S."/>
            <person name="Gross S."/>
            <person name="Guigo R."/>
            <person name="Gustafson E.A."/>
            <person name="Haerty W."/>
            <person name="Hahn M.W."/>
            <person name="Halligan D.L."/>
            <person name="Halpern A.L."/>
            <person name="Halter G.M."/>
            <person name="Han M.V."/>
            <person name="Heger A."/>
            <person name="Hillier L."/>
            <person name="Hinrichs A.S."/>
            <person name="Holmes I."/>
            <person name="Hoskins R.A."/>
            <person name="Hubisz M.J."/>
            <person name="Hultmark D."/>
            <person name="Huntley M.A."/>
            <person name="Jaffe D.B."/>
            <person name="Jagadeeshan S."/>
            <person name="Jeck W.R."/>
            <person name="Johnson J."/>
            <person name="Jones C.D."/>
            <person name="Jordan W.C."/>
            <person name="Karpen G.H."/>
            <person name="Kataoka E."/>
            <person name="Keightley P.D."/>
            <person name="Kheradpour P."/>
            <person name="Kirkness E.F."/>
            <person name="Koerich L.B."/>
            <person name="Kristiansen K."/>
            <person name="Kudrna D."/>
            <person name="Kulathinal R.J."/>
            <person name="Kumar S."/>
            <person name="Kwok R."/>
            <person name="Lander E."/>
            <person name="Langley C.H."/>
            <person name="Lapoint R."/>
            <person name="Lazzaro B.P."/>
            <person name="Lee S.J."/>
            <person name="Levesque L."/>
            <person name="Li R."/>
            <person name="Lin C.F."/>
            <person name="Lin M.F."/>
            <person name="Lindblad-Toh K."/>
            <person name="Llopart A."/>
            <person name="Long M."/>
            <person name="Low L."/>
            <person name="Lozovsky E."/>
            <person name="Lu J."/>
            <person name="Luo M."/>
            <person name="Machado C.A."/>
            <person name="Makalowski W."/>
            <person name="Marzo M."/>
            <person name="Matsuda M."/>
            <person name="Matzkin L."/>
            <person name="McAllister B."/>
            <person name="McBride C.S."/>
            <person name="McKernan B."/>
            <person name="McKernan K."/>
            <person name="Mendez-Lago M."/>
            <person name="Minx P."/>
            <person name="Mollenhauer M.U."/>
            <person name="Montooth K."/>
            <person name="Mount S.M."/>
            <person name="Mu X."/>
            <person name="Myers E."/>
            <person name="Negre B."/>
            <person name="Newfeld S."/>
            <person name="Nielsen R."/>
            <person name="Noor M.A."/>
            <person name="O'Grady P."/>
            <person name="Pachter L."/>
            <person name="Papaceit M."/>
            <person name="Parisi M.J."/>
            <person name="Parisi M."/>
            <person name="Parts L."/>
            <person name="Pedersen J.S."/>
            <person name="Pesole G."/>
            <person name="Phillippy A.M."/>
            <person name="Ponting C.P."/>
            <person name="Pop M."/>
            <person name="Porcelli D."/>
            <person name="Powell J.R."/>
            <person name="Prohaska S."/>
            <person name="Pruitt K."/>
            <person name="Puig M."/>
            <person name="Quesneville H."/>
            <person name="Ram K.R."/>
            <person name="Rand D."/>
            <person name="Rasmussen M.D."/>
            <person name="Reed L.K."/>
            <person name="Reenan R."/>
            <person name="Reily A."/>
            <person name="Remington K.A."/>
            <person name="Rieger T.T."/>
            <person name="Ritchie M.G."/>
            <person name="Robin C."/>
            <person name="Rogers Y.H."/>
            <person name="Rohde C."/>
            <person name="Rozas J."/>
            <person name="Rubenfield M.J."/>
            <person name="Ruiz A."/>
            <person name="Russo S."/>
            <person name="Salzberg S.L."/>
            <person name="Sanchez-Gracia A."/>
            <person name="Saranga D.J."/>
            <person name="Sato H."/>
            <person name="Schaeffer S.W."/>
            <person name="Schatz M.C."/>
            <person name="Schlenke T."/>
            <person name="Schwartz R."/>
            <person name="Segarra C."/>
            <person name="Singh R.S."/>
            <person name="Sirot L."/>
            <person name="Sirota M."/>
            <person name="Sisneros N.B."/>
            <person name="Smith C.D."/>
            <person name="Smith T.F."/>
            <person name="Spieth J."/>
            <person name="Stage D.E."/>
            <person name="Stark A."/>
            <person name="Stephan W."/>
            <person name="Strausberg R.L."/>
            <person name="Strempel S."/>
            <person name="Sturgill D."/>
            <person name="Sutton G."/>
            <person name="Sutton G.G."/>
            <person name="Tao W."/>
            <person name="Teichmann S."/>
            <person name="Tobari Y.N."/>
            <person name="Tomimura Y."/>
            <person name="Tsolas J.M."/>
            <person name="Valente V.L."/>
            <person name="Venter E."/>
            <person name="Venter J.C."/>
            <person name="Vicario S."/>
            <person name="Vieira F.G."/>
            <person name="Vilella A.J."/>
            <person name="Villasante A."/>
            <person name="Walenz B."/>
            <person name="Wang J."/>
            <person name="Wasserman M."/>
            <person name="Watts T."/>
            <person name="Wilson D."/>
            <person name="Wilson R.K."/>
            <person name="Wing R.A."/>
            <person name="Wolfner M.F."/>
            <person name="Wong A."/>
            <person name="Wong G.K."/>
            <person name="Wu C.I."/>
            <person name="Wu G."/>
            <person name="Yamamoto D."/>
            <person name="Yang H.P."/>
            <person name="Yang S.P."/>
            <person name="Yorke J.A."/>
            <person name="Yoshida K."/>
            <person name="Zdobnov E."/>
            <person name="Zhang P."/>
            <person name="Zhang Y."/>
            <person name="Zimin A.V."/>
            <person name="Baldwin J."/>
            <person name="Abdouelleil A."/>
            <person name="Abdulkadir J."/>
            <person name="Abebe A."/>
            <person name="Abera B."/>
            <person name="Abreu J."/>
            <person name="Acer S.C."/>
            <person name="Aftuck L."/>
            <person name="Alexander A."/>
            <person name="An P."/>
            <person name="Anderson E."/>
            <person name="Anderson S."/>
            <person name="Arachi H."/>
            <person name="Azer M."/>
            <person name="Bachantsang P."/>
            <person name="Barry A."/>
            <person name="Bayul T."/>
            <person name="Berlin A."/>
            <person name="Bessette D."/>
            <person name="Bloom T."/>
            <person name="Blye J."/>
            <person name="Boguslavskiy L."/>
            <person name="Bonnet C."/>
            <person name="Boukhgalter B."/>
            <person name="Bourzgui I."/>
            <person name="Brown A."/>
            <person name="Cahill P."/>
            <person name="Channer S."/>
            <person name="Cheshatsang Y."/>
            <person name="Chuda L."/>
            <person name="Citroen M."/>
            <person name="Collymore A."/>
            <person name="Cooke P."/>
            <person name="Costello M."/>
            <person name="D'Aco K."/>
            <person name="Daza R."/>
            <person name="De Haan G."/>
            <person name="DeGray S."/>
            <person name="DeMaso C."/>
            <person name="Dhargay N."/>
            <person name="Dooley K."/>
            <person name="Dooley E."/>
            <person name="Doricent M."/>
            <person name="Dorje P."/>
            <person name="Dorjee K."/>
            <person name="Dupes A."/>
            <person name="Elong R."/>
            <person name="Falk J."/>
            <person name="Farina A."/>
            <person name="Faro S."/>
            <person name="Ferguson D."/>
            <person name="Fisher S."/>
            <person name="Foley C.D."/>
            <person name="Franke A."/>
            <person name="Friedrich D."/>
            <person name="Gadbois L."/>
            <person name="Gearin G."/>
            <person name="Gearin C.R."/>
            <person name="Giannoukos G."/>
            <person name="Goode T."/>
            <person name="Graham J."/>
            <person name="Grandbois E."/>
            <person name="Grewal S."/>
            <person name="Gyaltsen K."/>
            <person name="Hafez N."/>
            <person name="Hagos B."/>
            <person name="Hall J."/>
            <person name="Henson C."/>
            <person name="Hollinger A."/>
            <person name="Honan T."/>
            <person name="Huard M.D."/>
            <person name="Hughes L."/>
            <person name="Hurhula B."/>
            <person name="Husby M.E."/>
            <person name="Kamat A."/>
            <person name="Kanga B."/>
            <person name="Kashin S."/>
            <person name="Khazanovich D."/>
            <person name="Kisner P."/>
            <person name="Lance K."/>
            <person name="Lara M."/>
            <person name="Lee W."/>
            <person name="Lennon N."/>
            <person name="Letendre F."/>
            <person name="LeVine R."/>
            <person name="Lipovsky A."/>
            <person name="Liu X."/>
            <person name="Liu J."/>
            <person name="Liu S."/>
            <person name="Lokyitsang T."/>
            <person name="Lokyitsang Y."/>
            <person name="Lubonja R."/>
            <person name="Lui A."/>
            <person name="MacDonald P."/>
            <person name="Magnisalis V."/>
            <person name="Maru K."/>
            <person name="Matthews C."/>
            <person name="McCusker W."/>
            <person name="McDonough S."/>
            <person name="Mehta T."/>
            <person name="Meldrim J."/>
            <person name="Meneus L."/>
            <person name="Mihai O."/>
            <person name="Mihalev A."/>
            <person name="Mihova T."/>
            <person name="Mittelman R."/>
            <person name="Mlenga V."/>
            <person name="Montmayeur A."/>
            <person name="Mulrain L."/>
            <person name="Navidi A."/>
            <person name="Naylor J."/>
            <person name="Negash T."/>
            <person name="Nguyen T."/>
            <person name="Nguyen N."/>
            <person name="Nicol R."/>
            <person name="Norbu C."/>
            <person name="Norbu N."/>
            <person name="Novod N."/>
            <person name="O'Neill B."/>
            <person name="Osman S."/>
            <person name="Markiewicz E."/>
            <person name="Oyono O.L."/>
            <person name="Patti C."/>
            <person name="Phunkhang P."/>
            <person name="Pierre F."/>
            <person name="Priest M."/>
            <person name="Raghuraman S."/>
            <person name="Rege F."/>
            <person name="Reyes R."/>
            <person name="Rise C."/>
            <person name="Rogov P."/>
            <person name="Ross K."/>
            <person name="Ryan E."/>
            <person name="Settipalli S."/>
            <person name="Shea T."/>
            <person name="Sherpa N."/>
            <person name="Shi L."/>
            <person name="Shih D."/>
            <person name="Sparrow T."/>
            <person name="Spaulding J."/>
            <person name="Stalker J."/>
            <person name="Stange-Thomann N."/>
            <person name="Stavropoulos S."/>
            <person name="Stone C."/>
            <person name="Strader C."/>
            <person name="Tesfaye S."/>
            <person name="Thomson T."/>
            <person name="Thoulutsang Y."/>
            <person name="Thoulutsang D."/>
            <person name="Topham K."/>
            <person name="Topping I."/>
            <person name="Tsamla T."/>
            <person name="Vassiliev H."/>
            <person name="Vo A."/>
            <person name="Wangchuk T."/>
            <person name="Wangdi T."/>
            <person name="Weiand M."/>
            <person name="Wilkinson J."/>
            <person name="Wilson A."/>
            <person name="Yadav S."/>
            <person name="Young G."/>
            <person name="Yu Q."/>
            <person name="Zembek L."/>
            <person name="Zhong D."/>
            <person name="Zimmer A."/>
            <person name="Zwirko Z."/>
            <person name="Jaffe D.B."/>
            <person name="Alvarez P."/>
            <person name="Brockman W."/>
            <person name="Butler J."/>
            <person name="Chin C."/>
            <person name="Gnerre S."/>
            <person name="Grabherr M."/>
            <person name="Kleber M."/>
            <person name="Mauceli E."/>
            <person name="MacCallum I."/>
        </authorList>
    </citation>
    <scope>NUCLEOTIDE SEQUENCE [LARGE SCALE GENOMIC DNA]</scope>
    <source>
        <strain evidence="3">MSH-3 / Tucson 14011-0111.49</strain>
    </source>
</reference>
<evidence type="ECO:0000256" key="1">
    <source>
        <dbReference type="SAM" id="MobiDB-lite"/>
    </source>
</evidence>
<dbReference type="HOGENOM" id="CLU_1972806_0_0_1"/>
<dbReference type="EMBL" id="CH479180">
    <property type="protein sequence ID" value="EDW28291.1"/>
    <property type="molecule type" value="Genomic_DNA"/>
</dbReference>